<evidence type="ECO:0000256" key="1">
    <source>
        <dbReference type="ARBA" id="ARBA00009437"/>
    </source>
</evidence>
<dbReference type="InterPro" id="IPR050950">
    <property type="entry name" value="HTH-type_LysR_regulators"/>
</dbReference>
<feature type="domain" description="HTH lysR-type" evidence="5">
    <location>
        <begin position="19"/>
        <end position="76"/>
    </location>
</feature>
<dbReference type="AlphaFoldDB" id="A0A850P7D4"/>
<keyword evidence="3" id="KW-0238">DNA-binding</keyword>
<dbReference type="GO" id="GO:0003700">
    <property type="term" value="F:DNA-binding transcription factor activity"/>
    <property type="evidence" value="ECO:0007669"/>
    <property type="project" value="InterPro"/>
</dbReference>
<accession>A0A850P7D4</accession>
<dbReference type="PRINTS" id="PR00039">
    <property type="entry name" value="HTHLYSR"/>
</dbReference>
<dbReference type="GO" id="GO:0003677">
    <property type="term" value="F:DNA binding"/>
    <property type="evidence" value="ECO:0007669"/>
    <property type="project" value="UniProtKB-KW"/>
</dbReference>
<organism evidence="6 7">
    <name type="scientific">Ameyamaea chiangmaiensis</name>
    <dbReference type="NCBI Taxonomy" id="442969"/>
    <lineage>
        <taxon>Bacteria</taxon>
        <taxon>Pseudomonadati</taxon>
        <taxon>Pseudomonadota</taxon>
        <taxon>Alphaproteobacteria</taxon>
        <taxon>Acetobacterales</taxon>
        <taxon>Acetobacteraceae</taxon>
        <taxon>Ameyamaea</taxon>
    </lineage>
</organism>
<protein>
    <submittedName>
        <fullName evidence="6">LysR family transcriptional regulator</fullName>
    </submittedName>
</protein>
<dbReference type="InterPro" id="IPR000847">
    <property type="entry name" value="LysR_HTH_N"/>
</dbReference>
<proteinExistence type="inferred from homology"/>
<comment type="caution">
    <text evidence="6">The sequence shown here is derived from an EMBL/GenBank/DDBJ whole genome shotgun (WGS) entry which is preliminary data.</text>
</comment>
<keyword evidence="2" id="KW-0805">Transcription regulation</keyword>
<keyword evidence="7" id="KW-1185">Reference proteome</keyword>
<dbReference type="SUPFAM" id="SSF53850">
    <property type="entry name" value="Periplasmic binding protein-like II"/>
    <property type="match status" value="1"/>
</dbReference>
<sequence length="316" mass="34723">MKQILTPRFSASWFVNGRIKLRQIQLLAEISRHGTLQDAADAIGISQPAASKQLADLESLMGLSLFDREGRRLVRNLHGEIMTRRALTVMAELESAGEEYKALIEGRAGRVAIGAIDAPKITILAAAVVELQTEHPLIDLDIISGSSGTLFDLLNAGEIEIMLGRPTEFSDSERFLYLDIAREGLAFIAGPQHPLRGRSKIPLEHIAAYPWVLQRKGSSLRQGVERLLHEHNLPIPTRVLNTDSVLMTLSYLARSEAIAVVSQPVAQLQAEFGQVAILDTAYEASISSYGILIPRNRPLPPAATTVMEILRRHAHV</sequence>
<dbReference type="PROSITE" id="PS50931">
    <property type="entry name" value="HTH_LYSR"/>
    <property type="match status" value="1"/>
</dbReference>
<dbReference type="InterPro" id="IPR036388">
    <property type="entry name" value="WH-like_DNA-bd_sf"/>
</dbReference>
<evidence type="ECO:0000313" key="7">
    <source>
        <dbReference type="Proteomes" id="UP000585665"/>
    </source>
</evidence>
<dbReference type="SUPFAM" id="SSF46785">
    <property type="entry name" value="Winged helix' DNA-binding domain"/>
    <property type="match status" value="1"/>
</dbReference>
<evidence type="ECO:0000259" key="5">
    <source>
        <dbReference type="PROSITE" id="PS50931"/>
    </source>
</evidence>
<dbReference type="PANTHER" id="PTHR30419">
    <property type="entry name" value="HTH-TYPE TRANSCRIPTIONAL REGULATOR YBHD"/>
    <property type="match status" value="1"/>
</dbReference>
<dbReference type="Gene3D" id="1.10.10.10">
    <property type="entry name" value="Winged helix-like DNA-binding domain superfamily/Winged helix DNA-binding domain"/>
    <property type="match status" value="1"/>
</dbReference>
<evidence type="ECO:0000256" key="3">
    <source>
        <dbReference type="ARBA" id="ARBA00023125"/>
    </source>
</evidence>
<dbReference type="Proteomes" id="UP000585665">
    <property type="component" value="Unassembled WGS sequence"/>
</dbReference>
<dbReference type="EMBL" id="JABXXR010000018">
    <property type="protein sequence ID" value="NVN39824.1"/>
    <property type="molecule type" value="Genomic_DNA"/>
</dbReference>
<dbReference type="Pfam" id="PF00126">
    <property type="entry name" value="HTH_1"/>
    <property type="match status" value="1"/>
</dbReference>
<dbReference type="InterPro" id="IPR005119">
    <property type="entry name" value="LysR_subst-bd"/>
</dbReference>
<gene>
    <name evidence="6" type="ORF">HUK82_04485</name>
</gene>
<evidence type="ECO:0000313" key="6">
    <source>
        <dbReference type="EMBL" id="NVN39824.1"/>
    </source>
</evidence>
<evidence type="ECO:0000256" key="4">
    <source>
        <dbReference type="ARBA" id="ARBA00023163"/>
    </source>
</evidence>
<dbReference type="InterPro" id="IPR036390">
    <property type="entry name" value="WH_DNA-bd_sf"/>
</dbReference>
<dbReference type="Pfam" id="PF03466">
    <property type="entry name" value="LysR_substrate"/>
    <property type="match status" value="1"/>
</dbReference>
<name>A0A850P7D4_9PROT</name>
<dbReference type="PANTHER" id="PTHR30419:SF8">
    <property type="entry name" value="NITROGEN ASSIMILATION TRANSCRIPTIONAL ACTIVATOR-RELATED"/>
    <property type="match status" value="1"/>
</dbReference>
<dbReference type="Gene3D" id="3.40.190.10">
    <property type="entry name" value="Periplasmic binding protein-like II"/>
    <property type="match status" value="2"/>
</dbReference>
<dbReference type="GO" id="GO:0005829">
    <property type="term" value="C:cytosol"/>
    <property type="evidence" value="ECO:0007669"/>
    <property type="project" value="TreeGrafter"/>
</dbReference>
<evidence type="ECO:0000256" key="2">
    <source>
        <dbReference type="ARBA" id="ARBA00023015"/>
    </source>
</evidence>
<keyword evidence="4" id="KW-0804">Transcription</keyword>
<comment type="similarity">
    <text evidence="1">Belongs to the LysR transcriptional regulatory family.</text>
</comment>
<reference evidence="6 7" key="1">
    <citation type="submission" date="2020-06" db="EMBL/GenBank/DDBJ databases">
        <title>Description of novel acetic acid bacteria.</title>
        <authorList>
            <person name="Sombolestani A."/>
        </authorList>
    </citation>
    <scope>NUCLEOTIDE SEQUENCE [LARGE SCALE GENOMIC DNA]</scope>
    <source>
        <strain evidence="6 7">LMG 27010</strain>
    </source>
</reference>
<dbReference type="RefSeq" id="WP_176612805.1">
    <property type="nucleotide sequence ID" value="NZ_JABXXR010000018.1"/>
</dbReference>